<dbReference type="EMBL" id="MFLP01000025">
    <property type="protein sequence ID" value="OGG70056.1"/>
    <property type="molecule type" value="Genomic_DNA"/>
</dbReference>
<dbReference type="PANTHER" id="PTHR34477:SF1">
    <property type="entry name" value="UPF0213 PROTEIN YHBQ"/>
    <property type="match status" value="1"/>
</dbReference>
<dbReference type="InterPro" id="IPR035901">
    <property type="entry name" value="GIY-YIG_endonuc_sf"/>
</dbReference>
<dbReference type="PROSITE" id="PS50164">
    <property type="entry name" value="GIY_YIG"/>
    <property type="match status" value="1"/>
</dbReference>
<evidence type="ECO:0000313" key="5">
    <source>
        <dbReference type="Proteomes" id="UP000176689"/>
    </source>
</evidence>
<accession>A0A1F6E8R7</accession>
<comment type="caution">
    <text evidence="4">The sequence shown here is derived from an EMBL/GenBank/DDBJ whole genome shotgun (WGS) entry which is preliminary data.</text>
</comment>
<dbReference type="Proteomes" id="UP000176689">
    <property type="component" value="Unassembled WGS sequence"/>
</dbReference>
<sequence>MYYMYVLEDDSGELYFGSTNDLKRRLSEHRRGHSRTTKGRRMSLVYYEAYRAEADARRREDQMKLHGQAKRQLKDRIRESRRGQS</sequence>
<gene>
    <name evidence="4" type="ORF">A3F27_03250</name>
</gene>
<dbReference type="SUPFAM" id="SSF82771">
    <property type="entry name" value="GIY-YIG endonuclease"/>
    <property type="match status" value="1"/>
</dbReference>
<name>A0A1F6E8R7_9BACT</name>
<evidence type="ECO:0000256" key="2">
    <source>
        <dbReference type="SAM" id="MobiDB-lite"/>
    </source>
</evidence>
<dbReference type="PANTHER" id="PTHR34477">
    <property type="entry name" value="UPF0213 PROTEIN YHBQ"/>
    <property type="match status" value="1"/>
</dbReference>
<dbReference type="AlphaFoldDB" id="A0A1F6E8R7"/>
<organism evidence="4 5">
    <name type="scientific">Candidatus Kaiserbacteria bacterium RIFCSPHIGHO2_12_FULL_53_13</name>
    <dbReference type="NCBI Taxonomy" id="1798502"/>
    <lineage>
        <taxon>Bacteria</taxon>
        <taxon>Candidatus Kaiseribacteriota</taxon>
    </lineage>
</organism>
<evidence type="ECO:0000259" key="3">
    <source>
        <dbReference type="PROSITE" id="PS50164"/>
    </source>
</evidence>
<feature type="region of interest" description="Disordered" evidence="2">
    <location>
        <begin position="58"/>
        <end position="85"/>
    </location>
</feature>
<dbReference type="Gene3D" id="3.40.1440.10">
    <property type="entry name" value="GIY-YIG endonuclease"/>
    <property type="match status" value="1"/>
</dbReference>
<evidence type="ECO:0000256" key="1">
    <source>
        <dbReference type="ARBA" id="ARBA00007435"/>
    </source>
</evidence>
<feature type="compositionally biased region" description="Basic and acidic residues" evidence="2">
    <location>
        <begin position="72"/>
        <end position="85"/>
    </location>
</feature>
<feature type="domain" description="GIY-YIG" evidence="3">
    <location>
        <begin position="1"/>
        <end position="76"/>
    </location>
</feature>
<proteinExistence type="inferred from homology"/>
<reference evidence="4 5" key="1">
    <citation type="journal article" date="2016" name="Nat. Commun.">
        <title>Thousands of microbial genomes shed light on interconnected biogeochemical processes in an aquifer system.</title>
        <authorList>
            <person name="Anantharaman K."/>
            <person name="Brown C.T."/>
            <person name="Hug L.A."/>
            <person name="Sharon I."/>
            <person name="Castelle C.J."/>
            <person name="Probst A.J."/>
            <person name="Thomas B.C."/>
            <person name="Singh A."/>
            <person name="Wilkins M.J."/>
            <person name="Karaoz U."/>
            <person name="Brodie E.L."/>
            <person name="Williams K.H."/>
            <person name="Hubbard S.S."/>
            <person name="Banfield J.F."/>
        </authorList>
    </citation>
    <scope>NUCLEOTIDE SEQUENCE [LARGE SCALE GENOMIC DNA]</scope>
</reference>
<evidence type="ECO:0000313" key="4">
    <source>
        <dbReference type="EMBL" id="OGG70056.1"/>
    </source>
</evidence>
<dbReference type="InterPro" id="IPR050190">
    <property type="entry name" value="UPF0213_domain"/>
</dbReference>
<dbReference type="Pfam" id="PF01541">
    <property type="entry name" value="GIY-YIG"/>
    <property type="match status" value="1"/>
</dbReference>
<comment type="similarity">
    <text evidence="1">Belongs to the UPF0213 family.</text>
</comment>
<dbReference type="InterPro" id="IPR000305">
    <property type="entry name" value="GIY-YIG_endonuc"/>
</dbReference>
<protein>
    <recommendedName>
        <fullName evidence="3">GIY-YIG domain-containing protein</fullName>
    </recommendedName>
</protein>